<keyword evidence="3" id="KW-1185">Reference proteome</keyword>
<feature type="transmembrane region" description="Helical" evidence="1">
    <location>
        <begin position="47"/>
        <end position="70"/>
    </location>
</feature>
<feature type="transmembrane region" description="Helical" evidence="1">
    <location>
        <begin position="115"/>
        <end position="134"/>
    </location>
</feature>
<proteinExistence type="predicted"/>
<evidence type="ECO:0000313" key="2">
    <source>
        <dbReference type="EMBL" id="MFD1514012.1"/>
    </source>
</evidence>
<keyword evidence="1" id="KW-1133">Transmembrane helix</keyword>
<dbReference type="AlphaFoldDB" id="A0ABD6AW87"/>
<comment type="caution">
    <text evidence="2">The sequence shown here is derived from an EMBL/GenBank/DDBJ whole genome shotgun (WGS) entry which is preliminary data.</text>
</comment>
<organism evidence="2 3">
    <name type="scientific">Halomarina rubra</name>
    <dbReference type="NCBI Taxonomy" id="2071873"/>
    <lineage>
        <taxon>Archaea</taxon>
        <taxon>Methanobacteriati</taxon>
        <taxon>Methanobacteriota</taxon>
        <taxon>Stenosarchaea group</taxon>
        <taxon>Halobacteria</taxon>
        <taxon>Halobacteriales</taxon>
        <taxon>Natronomonadaceae</taxon>
        <taxon>Halomarina</taxon>
    </lineage>
</organism>
<evidence type="ECO:0000313" key="3">
    <source>
        <dbReference type="Proteomes" id="UP001597187"/>
    </source>
</evidence>
<sequence length="204" mass="21163">MIRSEVRELLEEQTGVLLLVAGGLLVPDVAGRTLRRFVDLSVPALLPGWAGAVLSLATVGFALAFVALLGLYYRLADDTPRVAVAGGALMVLTPVLFVSGLLSLQVGPLPDVPNLAFLSLLPYVAGVGLFGLAYLRKPGPVRFTGVPLLVFAGTWALPYADGLTGGVLPTGFPFVELLAASLLAMGYLLATDSTRHEHGVAAGS</sequence>
<keyword evidence="1" id="KW-0472">Membrane</keyword>
<protein>
    <submittedName>
        <fullName evidence="2">Uncharacterized protein</fullName>
    </submittedName>
</protein>
<evidence type="ECO:0000256" key="1">
    <source>
        <dbReference type="SAM" id="Phobius"/>
    </source>
</evidence>
<feature type="transmembrane region" description="Helical" evidence="1">
    <location>
        <begin position="141"/>
        <end position="160"/>
    </location>
</feature>
<dbReference type="Proteomes" id="UP001597187">
    <property type="component" value="Unassembled WGS sequence"/>
</dbReference>
<keyword evidence="1" id="KW-0812">Transmembrane</keyword>
<dbReference type="RefSeq" id="WP_250873968.1">
    <property type="nucleotide sequence ID" value="NZ_JALXFV010000005.1"/>
</dbReference>
<dbReference type="EMBL" id="JBHUDC010000005">
    <property type="protein sequence ID" value="MFD1514012.1"/>
    <property type="molecule type" value="Genomic_DNA"/>
</dbReference>
<feature type="transmembrane region" description="Helical" evidence="1">
    <location>
        <begin position="82"/>
        <end position="103"/>
    </location>
</feature>
<name>A0ABD6AW87_9EURY</name>
<gene>
    <name evidence="2" type="ORF">ACFSBT_12050</name>
</gene>
<reference evidence="2 3" key="1">
    <citation type="journal article" date="2019" name="Int. J. Syst. Evol. Microbiol.">
        <title>The Global Catalogue of Microorganisms (GCM) 10K type strain sequencing project: providing services to taxonomists for standard genome sequencing and annotation.</title>
        <authorList>
            <consortium name="The Broad Institute Genomics Platform"/>
            <consortium name="The Broad Institute Genome Sequencing Center for Infectious Disease"/>
            <person name="Wu L."/>
            <person name="Ma J."/>
        </authorList>
    </citation>
    <scope>NUCLEOTIDE SEQUENCE [LARGE SCALE GENOMIC DNA]</scope>
    <source>
        <strain evidence="2 3">CGMCC 1.12563</strain>
    </source>
</reference>
<feature type="transmembrane region" description="Helical" evidence="1">
    <location>
        <begin position="172"/>
        <end position="190"/>
    </location>
</feature>
<accession>A0ABD6AW87</accession>